<evidence type="ECO:0000313" key="16">
    <source>
        <dbReference type="WBParaSite" id="mrna-Wban_03161"/>
    </source>
</evidence>
<evidence type="ECO:0000256" key="12">
    <source>
        <dbReference type="SAM" id="Phobius"/>
    </source>
</evidence>
<dbReference type="Gene3D" id="3.60.60.10">
    <property type="entry name" value="Penicillin V Acylase, Chain A"/>
    <property type="match status" value="1"/>
</dbReference>
<evidence type="ECO:0000256" key="5">
    <source>
        <dbReference type="ARBA" id="ARBA00023098"/>
    </source>
</evidence>
<keyword evidence="12" id="KW-0472">Membrane</keyword>
<evidence type="ECO:0000313" key="15">
    <source>
        <dbReference type="Proteomes" id="UP000093561"/>
    </source>
</evidence>
<evidence type="ECO:0000259" key="13">
    <source>
        <dbReference type="Pfam" id="PF02275"/>
    </source>
</evidence>
<dbReference type="PANTHER" id="PTHR28583">
    <property type="entry name" value="ACID AMIDASE"/>
    <property type="match status" value="1"/>
</dbReference>
<dbReference type="PIRSF" id="PIRSF017632">
    <property type="entry name" value="Acid_ceramidase-like"/>
    <property type="match status" value="1"/>
</dbReference>
<sequence length="363" mass="42262">MLIISTITSVFIAFWSFVICTVNLAYDDRLPQRYEINLDLAPENRWDKIIDDHKRFIPAVIEEINHYVPKLLRPIVWWIDENILLRNFPKEYAEEIRGIAKRSGLSIGEIVGINILYDISAFNRKHILANIGCTSIVAEDYRGRIIHGRNLDYLMTSLLRNLTIIVDFTRGGNVLYTAVTFVLSVGIYTGQRHGSFSISVNERYSGAYIDTILMEFYTHFTKLLTFTVRMALEEKSTFEEAREMLMKEHFIAPSYLIIAGTKIGQACIITRDRWKAADIKCIDSQSDRWFLVETNFDHWKIDKDKRRRIAEKALRQIGKHFLSYGEMLQILSLHPIKNNNTVFSTVMSPLDKNVLYDYTIVWE</sequence>
<dbReference type="PANTHER" id="PTHR28583:SF4">
    <property type="entry name" value="N-ACYLETHANOLAMINE-HYDROLYZING ACID AMIDASE"/>
    <property type="match status" value="1"/>
</dbReference>
<evidence type="ECO:0000256" key="7">
    <source>
        <dbReference type="ARBA" id="ARBA00038527"/>
    </source>
</evidence>
<evidence type="ECO:0000256" key="10">
    <source>
        <dbReference type="PIRNR" id="PIRNR017632"/>
    </source>
</evidence>
<evidence type="ECO:0000256" key="1">
    <source>
        <dbReference type="ARBA" id="ARBA00004872"/>
    </source>
</evidence>
<reference evidence="15" key="2">
    <citation type="journal article" date="2016" name="Mol. Ecol.">
        <title>Population genomics of the filarial nematode parasite Wuchereria bancrofti from mosquitoes.</title>
        <authorList>
            <person name="Small S.T."/>
            <person name="Reimer L.J."/>
            <person name="Tisch D.J."/>
            <person name="King C.L."/>
            <person name="Christensen B.M."/>
            <person name="Siba P.M."/>
            <person name="Kazura J.W."/>
            <person name="Serre D."/>
            <person name="Zimmerman P.A."/>
        </authorList>
    </citation>
    <scope>NUCLEOTIDE SEQUENCE</scope>
    <source>
        <strain evidence="15">pt0022</strain>
    </source>
</reference>
<feature type="domain" description="Choloylglycine hydrolase/NAAA C-terminal" evidence="13">
    <location>
        <begin position="133"/>
        <end position="300"/>
    </location>
</feature>
<feature type="transmembrane region" description="Helical" evidence="12">
    <location>
        <begin position="6"/>
        <end position="26"/>
    </location>
</feature>
<dbReference type="Pfam" id="PF02275">
    <property type="entry name" value="CBAH"/>
    <property type="match status" value="1"/>
</dbReference>
<dbReference type="AlphaFoldDB" id="A0AAF5PN34"/>
<comment type="pathway">
    <text evidence="1">Lipid metabolism; fatty acid metabolism.</text>
</comment>
<dbReference type="EC" id="3.5.1.60" evidence="8"/>
<organism evidence="15 16">
    <name type="scientific">Wuchereria bancrofti</name>
    <dbReference type="NCBI Taxonomy" id="6293"/>
    <lineage>
        <taxon>Eukaryota</taxon>
        <taxon>Metazoa</taxon>
        <taxon>Ecdysozoa</taxon>
        <taxon>Nematoda</taxon>
        <taxon>Chromadorea</taxon>
        <taxon>Rhabditida</taxon>
        <taxon>Spirurina</taxon>
        <taxon>Spiruromorpha</taxon>
        <taxon>Filarioidea</taxon>
        <taxon>Onchocercidae</taxon>
        <taxon>Wuchereria</taxon>
    </lineage>
</organism>
<evidence type="ECO:0000259" key="14">
    <source>
        <dbReference type="Pfam" id="PF15508"/>
    </source>
</evidence>
<dbReference type="InterPro" id="IPR029130">
    <property type="entry name" value="Acid_ceramidase_N"/>
</dbReference>
<evidence type="ECO:0000256" key="8">
    <source>
        <dbReference type="ARBA" id="ARBA00039046"/>
    </source>
</evidence>
<comment type="similarity">
    <text evidence="2 10">Belongs to the acid ceramidase family.</text>
</comment>
<keyword evidence="6" id="KW-0325">Glycoprotein</keyword>
<keyword evidence="5 10" id="KW-0443">Lipid metabolism</keyword>
<reference evidence="16" key="3">
    <citation type="submission" date="2024-02" db="UniProtKB">
        <authorList>
            <consortium name="WormBaseParasite"/>
        </authorList>
    </citation>
    <scope>IDENTIFICATION</scope>
    <source>
        <strain evidence="16">pt0022</strain>
    </source>
</reference>
<keyword evidence="4 10" id="KW-0378">Hydrolase</keyword>
<dbReference type="InterPro" id="IPR029132">
    <property type="entry name" value="CBAH/NAAA_C"/>
</dbReference>
<keyword evidence="12" id="KW-0812">Transmembrane</keyword>
<dbReference type="GO" id="GO:0017064">
    <property type="term" value="F:fatty acid amide hydrolase activity"/>
    <property type="evidence" value="ECO:0007669"/>
    <property type="project" value="InterPro"/>
</dbReference>
<dbReference type="GO" id="GO:0006631">
    <property type="term" value="P:fatty acid metabolic process"/>
    <property type="evidence" value="ECO:0007669"/>
    <property type="project" value="InterPro"/>
</dbReference>
<evidence type="ECO:0000256" key="9">
    <source>
        <dbReference type="ARBA" id="ARBA00040404"/>
    </source>
</evidence>
<evidence type="ECO:0000256" key="6">
    <source>
        <dbReference type="ARBA" id="ARBA00023180"/>
    </source>
</evidence>
<comment type="subunit">
    <text evidence="7">Heterodimer of an alpha and a beta subunit, produced by autocatalytic cleavage.</text>
</comment>
<protein>
    <recommendedName>
        <fullName evidence="9">N-acylethanolamine-hydrolyzing acid amidase</fullName>
        <ecNumber evidence="8">3.5.1.60</ecNumber>
    </recommendedName>
</protein>
<dbReference type="InterPro" id="IPR016699">
    <property type="entry name" value="Acid_ceramidase-like"/>
</dbReference>
<evidence type="ECO:0000256" key="4">
    <source>
        <dbReference type="ARBA" id="ARBA00022801"/>
    </source>
</evidence>
<keyword evidence="3" id="KW-0732">Signal</keyword>
<dbReference type="GO" id="GO:0005764">
    <property type="term" value="C:lysosome"/>
    <property type="evidence" value="ECO:0007669"/>
    <property type="project" value="UniProtKB-UniRule"/>
</dbReference>
<proteinExistence type="inferred from homology"/>
<name>A0AAF5PN34_WUCBA</name>
<dbReference type="Pfam" id="PF15508">
    <property type="entry name" value="NAAA-beta"/>
    <property type="match status" value="1"/>
</dbReference>
<dbReference type="WBParaSite" id="mrna-Wban_03161">
    <property type="protein sequence ID" value="mrna-Wban_03161"/>
    <property type="gene ID" value="Wban_03161"/>
</dbReference>
<feature type="active site" description="Nucleophile" evidence="11">
    <location>
        <position position="133"/>
    </location>
</feature>
<dbReference type="GO" id="GO:0047412">
    <property type="term" value="F:N-(long-chain-acyl)ethanolamine deacylase activity"/>
    <property type="evidence" value="ECO:0007669"/>
    <property type="project" value="UniProtKB-EC"/>
</dbReference>
<evidence type="ECO:0000256" key="11">
    <source>
        <dbReference type="PIRSR" id="PIRSR017632-1"/>
    </source>
</evidence>
<reference evidence="15" key="1">
    <citation type="submission" date="2015-03" db="EMBL/GenBank/DDBJ databases">
        <title>Wuchereria bancrofti Genome Sequencing Papua New Guinea Strain.</title>
        <authorList>
            <person name="Small S.T."/>
            <person name="Serre D."/>
            <person name="Zimmerman P.A."/>
        </authorList>
    </citation>
    <scope>NUCLEOTIDE SEQUENCE [LARGE SCALE GENOMIC DNA]</scope>
    <source>
        <strain evidence="15">pt0022</strain>
    </source>
</reference>
<evidence type="ECO:0000256" key="2">
    <source>
        <dbReference type="ARBA" id="ARBA00005730"/>
    </source>
</evidence>
<keyword evidence="12" id="KW-1133">Transmembrane helix</keyword>
<accession>A0AAF5PN34</accession>
<feature type="domain" description="Acid ceramidase N-terminal" evidence="14">
    <location>
        <begin position="31"/>
        <end position="79"/>
    </location>
</feature>
<dbReference type="Proteomes" id="UP000093561">
    <property type="component" value="Unassembled WGS sequence"/>
</dbReference>
<evidence type="ECO:0000256" key="3">
    <source>
        <dbReference type="ARBA" id="ARBA00022729"/>
    </source>
</evidence>